<feature type="region of interest" description="Disordered" evidence="1">
    <location>
        <begin position="30"/>
        <end position="83"/>
    </location>
</feature>
<evidence type="ECO:0000256" key="1">
    <source>
        <dbReference type="SAM" id="MobiDB-lite"/>
    </source>
</evidence>
<protein>
    <submittedName>
        <fullName evidence="3">Invasion associated locus B family protein</fullName>
    </submittedName>
</protein>
<dbReference type="PROSITE" id="PS51257">
    <property type="entry name" value="PROKAR_LIPOPROTEIN"/>
    <property type="match status" value="1"/>
</dbReference>
<dbReference type="EMBL" id="CP136862">
    <property type="protein sequence ID" value="WOJ88257.1"/>
    <property type="molecule type" value="Genomic_DNA"/>
</dbReference>
<dbReference type="InterPro" id="IPR010642">
    <property type="entry name" value="Invasion_prot_B"/>
</dbReference>
<keyword evidence="4" id="KW-1185">Reference proteome</keyword>
<evidence type="ECO:0000313" key="4">
    <source>
        <dbReference type="Proteomes" id="UP001626536"/>
    </source>
</evidence>
<accession>A0ABZ0HLU5</accession>
<feature type="signal peptide" evidence="2">
    <location>
        <begin position="1"/>
        <end position="28"/>
    </location>
</feature>
<evidence type="ECO:0000256" key="2">
    <source>
        <dbReference type="SAM" id="SignalP"/>
    </source>
</evidence>
<feature type="chain" id="PRO_5045584631" evidence="2">
    <location>
        <begin position="29"/>
        <end position="228"/>
    </location>
</feature>
<dbReference type="Pfam" id="PF06776">
    <property type="entry name" value="IalB"/>
    <property type="match status" value="1"/>
</dbReference>
<sequence length="228" mass="23666">MVLRFPFDCAAGFAIALAALFAAGASCAAPSDSSTPNSGAASKDAKSHRQVEAKADPKKADPKKSDAKSDAKGADAKKGGKPVQVGNYGDWGAFVAQGQAGGKDKTCYALASPKERAPGALKRDPAYVFISNRPGENVRSEVSIIMGFAVKEAGDARAEIGGSNYDLVAKGNNAWIKNPAEESQFIEALKKGSKLIVKAPSLKGNVTTDTYSLSGLSQALEKVQKECP</sequence>
<gene>
    <name evidence="3" type="ORF">RZS28_10410</name>
</gene>
<feature type="compositionally biased region" description="Basic and acidic residues" evidence="1">
    <location>
        <begin position="43"/>
        <end position="78"/>
    </location>
</feature>
<name>A0ABZ0HLU5_9HYPH</name>
<organism evidence="3 4">
    <name type="scientific">Methylocapsa polymorpha</name>
    <dbReference type="NCBI Taxonomy" id="3080828"/>
    <lineage>
        <taxon>Bacteria</taxon>
        <taxon>Pseudomonadati</taxon>
        <taxon>Pseudomonadota</taxon>
        <taxon>Alphaproteobacteria</taxon>
        <taxon>Hyphomicrobiales</taxon>
        <taxon>Beijerinckiaceae</taxon>
        <taxon>Methylocapsa</taxon>
    </lineage>
</organism>
<proteinExistence type="predicted"/>
<keyword evidence="2" id="KW-0732">Signal</keyword>
<evidence type="ECO:0000313" key="3">
    <source>
        <dbReference type="EMBL" id="WOJ88257.1"/>
    </source>
</evidence>
<dbReference type="RefSeq" id="WP_407337697.1">
    <property type="nucleotide sequence ID" value="NZ_CP136862.1"/>
</dbReference>
<dbReference type="Proteomes" id="UP001626536">
    <property type="component" value="Chromosome"/>
</dbReference>
<feature type="compositionally biased region" description="Polar residues" evidence="1">
    <location>
        <begin position="31"/>
        <end position="40"/>
    </location>
</feature>
<reference evidence="3 4" key="1">
    <citation type="submission" date="2023-10" db="EMBL/GenBank/DDBJ databases">
        <title>Novel methanotroph of the genus Methylocapsa from a subarctic wetland.</title>
        <authorList>
            <person name="Belova S.E."/>
            <person name="Oshkin I.Y."/>
            <person name="Miroshnikov K."/>
            <person name="Dedysh S.N."/>
        </authorList>
    </citation>
    <scope>NUCLEOTIDE SEQUENCE [LARGE SCALE GENOMIC DNA]</scope>
    <source>
        <strain evidence="3 4">RX1</strain>
    </source>
</reference>